<feature type="repeat" description="PPR" evidence="3">
    <location>
        <begin position="464"/>
        <end position="498"/>
    </location>
</feature>
<dbReference type="HOGENOM" id="CLU_022641_0_0_1"/>
<reference evidence="6 7" key="1">
    <citation type="journal article" date="2011" name="Science">
        <title>The Selaginella genome identifies genetic changes associated with the evolution of vascular plants.</title>
        <authorList>
            <person name="Banks J.A."/>
            <person name="Nishiyama T."/>
            <person name="Hasebe M."/>
            <person name="Bowman J.L."/>
            <person name="Gribskov M."/>
            <person name="dePamphilis C."/>
            <person name="Albert V.A."/>
            <person name="Aono N."/>
            <person name="Aoyama T."/>
            <person name="Ambrose B.A."/>
            <person name="Ashton N.W."/>
            <person name="Axtell M.J."/>
            <person name="Barker E."/>
            <person name="Barker M.S."/>
            <person name="Bennetzen J.L."/>
            <person name="Bonawitz N.D."/>
            <person name="Chapple C."/>
            <person name="Cheng C."/>
            <person name="Correa L.G."/>
            <person name="Dacre M."/>
            <person name="DeBarry J."/>
            <person name="Dreyer I."/>
            <person name="Elias M."/>
            <person name="Engstrom E.M."/>
            <person name="Estelle M."/>
            <person name="Feng L."/>
            <person name="Finet C."/>
            <person name="Floyd S.K."/>
            <person name="Frommer W.B."/>
            <person name="Fujita T."/>
            <person name="Gramzow L."/>
            <person name="Gutensohn M."/>
            <person name="Harholt J."/>
            <person name="Hattori M."/>
            <person name="Heyl A."/>
            <person name="Hirai T."/>
            <person name="Hiwatashi Y."/>
            <person name="Ishikawa M."/>
            <person name="Iwata M."/>
            <person name="Karol K.G."/>
            <person name="Koehler B."/>
            <person name="Kolukisaoglu U."/>
            <person name="Kubo M."/>
            <person name="Kurata T."/>
            <person name="Lalonde S."/>
            <person name="Li K."/>
            <person name="Li Y."/>
            <person name="Litt A."/>
            <person name="Lyons E."/>
            <person name="Manning G."/>
            <person name="Maruyama T."/>
            <person name="Michael T.P."/>
            <person name="Mikami K."/>
            <person name="Miyazaki S."/>
            <person name="Morinaga S."/>
            <person name="Murata T."/>
            <person name="Mueller-Roeber B."/>
            <person name="Nelson D.R."/>
            <person name="Obara M."/>
            <person name="Oguri Y."/>
            <person name="Olmstead R.G."/>
            <person name="Onodera N."/>
            <person name="Petersen B.L."/>
            <person name="Pils B."/>
            <person name="Prigge M."/>
            <person name="Rensing S.A."/>
            <person name="Riano-Pachon D.M."/>
            <person name="Roberts A.W."/>
            <person name="Sato Y."/>
            <person name="Scheller H.V."/>
            <person name="Schulz B."/>
            <person name="Schulz C."/>
            <person name="Shakirov E.V."/>
            <person name="Shibagaki N."/>
            <person name="Shinohara N."/>
            <person name="Shippen D.E."/>
            <person name="Soerensen I."/>
            <person name="Sotooka R."/>
            <person name="Sugimoto N."/>
            <person name="Sugita M."/>
            <person name="Sumikawa N."/>
            <person name="Tanurdzic M."/>
            <person name="Theissen G."/>
            <person name="Ulvskov P."/>
            <person name="Wakazuki S."/>
            <person name="Weng J.K."/>
            <person name="Willats W.W."/>
            <person name="Wipf D."/>
            <person name="Wolf P.G."/>
            <person name="Yang L."/>
            <person name="Zimmer A.D."/>
            <person name="Zhu Q."/>
            <person name="Mitros T."/>
            <person name="Hellsten U."/>
            <person name="Loque D."/>
            <person name="Otillar R."/>
            <person name="Salamov A."/>
            <person name="Schmutz J."/>
            <person name="Shapiro H."/>
            <person name="Lindquist E."/>
            <person name="Lucas S."/>
            <person name="Rokhsar D."/>
            <person name="Grigoriev I.V."/>
        </authorList>
    </citation>
    <scope>NUCLEOTIDE SEQUENCE [LARGE SCALE GENOMIC DNA]</scope>
</reference>
<feature type="coiled-coil region" evidence="4">
    <location>
        <begin position="52"/>
        <end position="86"/>
    </location>
</feature>
<feature type="repeat" description="PPR" evidence="3">
    <location>
        <begin position="392"/>
        <end position="426"/>
    </location>
</feature>
<feature type="repeat" description="PPR" evidence="3">
    <location>
        <begin position="535"/>
        <end position="569"/>
    </location>
</feature>
<gene>
    <name evidence="6" type="ORF">SELMODRAFT_88400</name>
</gene>
<feature type="repeat" description="PPR" evidence="3">
    <location>
        <begin position="230"/>
        <end position="264"/>
    </location>
</feature>
<dbReference type="PANTHER" id="PTHR46598:SF5">
    <property type="entry name" value="PENTACOTRIPEPTIDE-REPEAT REGION OF PRORP DOMAIN-CONTAINING PROTEIN"/>
    <property type="match status" value="1"/>
</dbReference>
<dbReference type="OMA" id="VCQLSYQ"/>
<evidence type="ECO:0000313" key="7">
    <source>
        <dbReference type="Proteomes" id="UP000001514"/>
    </source>
</evidence>
<proteinExistence type="inferred from homology"/>
<evidence type="ECO:0000256" key="3">
    <source>
        <dbReference type="PROSITE-ProRule" id="PRU00708"/>
    </source>
</evidence>
<sequence length="717" mass="80110">MELRCRGTLLPALAPPSSRGLQRYATKLKLHYSSKRRLPCLKTSEDFTTSSSTLASAANARIENELDREEQEQTALLEALKQWKTQVAWTKFETMTKKLGVLPDRVCVSRLVAQLCHQGTAASVSKAQQIMVELRQKRKVSELVDCDAMGLLVMASARVGTAHYSLGVLRTMLELGYHPPVKVWSAVVSKLGKNVDDAQLALKVFDEVCQCVVEQGMIQLHRKMERMKPDTGAFNAALNACANIGNLERAEQLWELMPAFGVKANTLTFNVMIKLYARVEKLDKLEQILHTMADADVDPDATTFNSLVAAFVGLGELSLAESIVQSLRGEGEHQKRVPALLPKLREHSAKFQPDVRTYTTLMKGYVQHNRVSDAMQLLVAMQQEKTSAAMPNEVTFTTAIRACAKMGLLDEARVILQEMATQKVAANVVTYNTLLQGVCVFPITDMKRALEIVEDMKEAGVELDVVSYNTLINGYLEAGDNEQALAVFTRMREAKVPASKVTYGTLMKAFARSGRTELVVKVFTQMALDPRVRVDVVAWNTLIDAYARAGLEQDATRALEDMKSRGFSPTNATYNTLVKTYGRSRNFGQLILLWKEINARSVEEDSAAVRDKPLVVGALKPDAALLDSLIDSFVRGGYFQLALQVVDCMDRQGIHSGRAKAKYKRLYVELYANLYTSRHTSERRKSKTAERRRAVEAFKFWVGLPNSLYKSEWRPFE</sequence>
<name>D8RA77_SELML</name>
<dbReference type="PANTHER" id="PTHR46598">
    <property type="entry name" value="BNAC05G43320D PROTEIN"/>
    <property type="match status" value="1"/>
</dbReference>
<keyword evidence="7" id="KW-1185">Reference proteome</keyword>
<dbReference type="NCBIfam" id="TIGR00756">
    <property type="entry name" value="PPR"/>
    <property type="match status" value="7"/>
</dbReference>
<dbReference type="Gene3D" id="1.25.40.10">
    <property type="entry name" value="Tetratricopeptide repeat domain"/>
    <property type="match status" value="5"/>
</dbReference>
<feature type="repeat" description="PPR" evidence="3">
    <location>
        <begin position="499"/>
        <end position="529"/>
    </location>
</feature>
<dbReference type="Pfam" id="PF25245">
    <property type="entry name" value="TPR_At1g68980"/>
    <property type="match status" value="1"/>
</dbReference>
<feature type="repeat" description="PPR" evidence="3">
    <location>
        <begin position="622"/>
        <end position="656"/>
    </location>
</feature>
<dbReference type="eggNOG" id="KOG4197">
    <property type="taxonomic scope" value="Eukaryota"/>
</dbReference>
<dbReference type="Gramene" id="EFJ31019">
    <property type="protein sequence ID" value="EFJ31019"/>
    <property type="gene ID" value="SELMODRAFT_88400"/>
</dbReference>
<dbReference type="InterPro" id="IPR011990">
    <property type="entry name" value="TPR-like_helical_dom_sf"/>
</dbReference>
<dbReference type="Pfam" id="PF01535">
    <property type="entry name" value="PPR"/>
    <property type="match status" value="1"/>
</dbReference>
<evidence type="ECO:0000256" key="4">
    <source>
        <dbReference type="SAM" id="Coils"/>
    </source>
</evidence>
<feature type="repeat" description="PPR" evidence="3">
    <location>
        <begin position="354"/>
        <end position="388"/>
    </location>
</feature>
<feature type="repeat" description="PPR" evidence="3">
    <location>
        <begin position="427"/>
        <end position="463"/>
    </location>
</feature>
<organism evidence="7">
    <name type="scientific">Selaginella moellendorffii</name>
    <name type="common">Spikemoss</name>
    <dbReference type="NCBI Taxonomy" id="88036"/>
    <lineage>
        <taxon>Eukaryota</taxon>
        <taxon>Viridiplantae</taxon>
        <taxon>Streptophyta</taxon>
        <taxon>Embryophyta</taxon>
        <taxon>Tracheophyta</taxon>
        <taxon>Lycopodiopsida</taxon>
        <taxon>Selaginellales</taxon>
        <taxon>Selaginellaceae</taxon>
        <taxon>Selaginella</taxon>
    </lineage>
</organism>
<keyword evidence="2" id="KW-0677">Repeat</keyword>
<dbReference type="PROSITE" id="PS51375">
    <property type="entry name" value="PPR"/>
    <property type="match status" value="9"/>
</dbReference>
<comment type="similarity">
    <text evidence="1">Belongs to the PPR family. P subfamily.</text>
</comment>
<dbReference type="InterPro" id="IPR002885">
    <property type="entry name" value="PPR_rpt"/>
</dbReference>
<protein>
    <recommendedName>
        <fullName evidence="5">At1g68980-like TPR repeats domain-containing protein</fullName>
    </recommendedName>
</protein>
<dbReference type="AlphaFoldDB" id="D8RA77"/>
<dbReference type="FunCoup" id="D8RA77">
    <property type="interactions" value="595"/>
</dbReference>
<evidence type="ECO:0000313" key="6">
    <source>
        <dbReference type="EMBL" id="EFJ31019.1"/>
    </source>
</evidence>
<dbReference type="InParanoid" id="D8RA77"/>
<feature type="domain" description="At1g68980-like TPR repeats" evidence="5">
    <location>
        <begin position="68"/>
        <end position="217"/>
    </location>
</feature>
<keyword evidence="4" id="KW-0175">Coiled coil</keyword>
<dbReference type="InterPro" id="IPR057440">
    <property type="entry name" value="At1g68980-like_TPR"/>
</dbReference>
<dbReference type="Pfam" id="PF13041">
    <property type="entry name" value="PPR_2"/>
    <property type="match status" value="4"/>
</dbReference>
<feature type="repeat" description="PPR" evidence="3">
    <location>
        <begin position="265"/>
        <end position="299"/>
    </location>
</feature>
<dbReference type="STRING" id="88036.D8RA77"/>
<evidence type="ECO:0000259" key="5">
    <source>
        <dbReference type="Pfam" id="PF25245"/>
    </source>
</evidence>
<dbReference type="KEGG" id="smo:SELMODRAFT_88400"/>
<evidence type="ECO:0000256" key="2">
    <source>
        <dbReference type="ARBA" id="ARBA00022737"/>
    </source>
</evidence>
<evidence type="ECO:0000256" key="1">
    <source>
        <dbReference type="ARBA" id="ARBA00007626"/>
    </source>
</evidence>
<dbReference type="EMBL" id="GL377574">
    <property type="protein sequence ID" value="EFJ31019.1"/>
    <property type="molecule type" value="Genomic_DNA"/>
</dbReference>
<accession>D8RA77</accession>
<dbReference type="Proteomes" id="UP000001514">
    <property type="component" value="Unassembled WGS sequence"/>
</dbReference>